<dbReference type="EMBL" id="DS566313">
    <property type="status" value="NOT_ANNOTATED_CDS"/>
    <property type="molecule type" value="Genomic_DNA"/>
</dbReference>
<reference evidence="3" key="1">
    <citation type="journal article" date="2006" name="Science">
        <title>Phytophthora genome sequences uncover evolutionary origins and mechanisms of pathogenesis.</title>
        <authorList>
            <person name="Tyler B.M."/>
            <person name="Tripathy S."/>
            <person name="Zhang X."/>
            <person name="Dehal P."/>
            <person name="Jiang R.H."/>
            <person name="Aerts A."/>
            <person name="Arredondo F.D."/>
            <person name="Baxter L."/>
            <person name="Bensasson D."/>
            <person name="Beynon J.L."/>
            <person name="Chapman J."/>
            <person name="Damasceno C.M."/>
            <person name="Dorrance A.E."/>
            <person name="Dou D."/>
            <person name="Dickerman A.W."/>
            <person name="Dubchak I.L."/>
            <person name="Garbelotto M."/>
            <person name="Gijzen M."/>
            <person name="Gordon S.G."/>
            <person name="Govers F."/>
            <person name="Grunwald N.J."/>
            <person name="Huang W."/>
            <person name="Ivors K.L."/>
            <person name="Jones R.W."/>
            <person name="Kamoun S."/>
            <person name="Krampis K."/>
            <person name="Lamour K.H."/>
            <person name="Lee M.K."/>
            <person name="McDonald W.H."/>
            <person name="Medina M."/>
            <person name="Meijer H.J."/>
            <person name="Nordberg E.K."/>
            <person name="Maclean D.J."/>
            <person name="Ospina-Giraldo M.D."/>
            <person name="Morris P.F."/>
            <person name="Phuntumart V."/>
            <person name="Putnam N.H."/>
            <person name="Rash S."/>
            <person name="Rose J.K."/>
            <person name="Sakihama Y."/>
            <person name="Salamov A.A."/>
            <person name="Savidor A."/>
            <person name="Scheuring C.F."/>
            <person name="Smith B.M."/>
            <person name="Sobral B.W."/>
            <person name="Terry A."/>
            <person name="Torto-Alalibo T.A."/>
            <person name="Win J."/>
            <person name="Xu Z."/>
            <person name="Zhang H."/>
            <person name="Grigoriev I.V."/>
            <person name="Rokhsar D.S."/>
            <person name="Boore J.L."/>
        </authorList>
    </citation>
    <scope>NUCLEOTIDE SEQUENCE [LARGE SCALE GENOMIC DNA]</scope>
    <source>
        <strain evidence="3">Pr102</strain>
    </source>
</reference>
<dbReference type="HOGENOM" id="CLU_015872_4_0_1"/>
<sequence>MLKRVAEPAGAAADFTSHSFRRGGAQHANGDDRLAAQWIFDRGAWDMTKTNKAFAYITNTAREDRKVARVLSGWSADDNPEIIDIVKLDHTTQEQLGRFQTLLFSSCSGLKDQRLNVSNKVLSVLTAYLIRYYPRLKKLSPPAPIVMRVDECMVAVGIQTADMLAWSIALNDDASQPVQESEQNTSKYTSPRIDHLLDVIDELIASNKAMAARMTIVEAVLLQSKGLPETTEVEQSHEASNQEPKPKRRKKQATNLSSMWFEWYTRLPRAWDSADRQKKSESRHVVAFMKLFLDQGFILDAKTVDFKDYVLEIGRLAERNVLEYLRGNGINAKGAGSVLREMRKLLRSGDLDERIIAYRFLLATERIQDPAPVDTQDILSVTGHV</sequence>
<dbReference type="InParanoid" id="H3H5B8"/>
<accession>H3H5B8</accession>
<evidence type="ECO:0000256" key="1">
    <source>
        <dbReference type="SAM" id="MobiDB-lite"/>
    </source>
</evidence>
<dbReference type="Proteomes" id="UP000005238">
    <property type="component" value="Unassembled WGS sequence"/>
</dbReference>
<dbReference type="STRING" id="164328.H3H5B8"/>
<dbReference type="eggNOG" id="ENOG502SMKY">
    <property type="taxonomic scope" value="Eukaryota"/>
</dbReference>
<organism evidence="2 3">
    <name type="scientific">Phytophthora ramorum</name>
    <name type="common">Sudden oak death agent</name>
    <dbReference type="NCBI Taxonomy" id="164328"/>
    <lineage>
        <taxon>Eukaryota</taxon>
        <taxon>Sar</taxon>
        <taxon>Stramenopiles</taxon>
        <taxon>Oomycota</taxon>
        <taxon>Peronosporomycetes</taxon>
        <taxon>Peronosporales</taxon>
        <taxon>Peronosporaceae</taxon>
        <taxon>Phytophthora</taxon>
    </lineage>
</organism>
<feature type="region of interest" description="Disordered" evidence="1">
    <location>
        <begin position="230"/>
        <end position="253"/>
    </location>
</feature>
<keyword evidence="3" id="KW-1185">Reference proteome</keyword>
<evidence type="ECO:0000313" key="2">
    <source>
        <dbReference type="EnsemblProtists" id="Phyra85817"/>
    </source>
</evidence>
<dbReference type="AlphaFoldDB" id="H3H5B8"/>
<proteinExistence type="predicted"/>
<dbReference type="EnsemblProtists" id="Phyra85817">
    <property type="protein sequence ID" value="Phyra85817"/>
    <property type="gene ID" value="Phyra85817"/>
</dbReference>
<name>H3H5B8_PHYRM</name>
<evidence type="ECO:0000313" key="3">
    <source>
        <dbReference type="Proteomes" id="UP000005238"/>
    </source>
</evidence>
<reference evidence="2" key="2">
    <citation type="submission" date="2015-06" db="UniProtKB">
        <authorList>
            <consortium name="EnsemblProtists"/>
        </authorList>
    </citation>
    <scope>IDENTIFICATION</scope>
    <source>
        <strain evidence="2">Pr102</strain>
    </source>
</reference>
<protein>
    <submittedName>
        <fullName evidence="2">Uncharacterized protein</fullName>
    </submittedName>
</protein>